<name>A0A8I6WY68_HORVV</name>
<keyword evidence="3" id="KW-1185">Reference proteome</keyword>
<organism evidence="2 3">
    <name type="scientific">Hordeum vulgare subsp. vulgare</name>
    <name type="common">Domesticated barley</name>
    <dbReference type="NCBI Taxonomy" id="112509"/>
    <lineage>
        <taxon>Eukaryota</taxon>
        <taxon>Viridiplantae</taxon>
        <taxon>Streptophyta</taxon>
        <taxon>Embryophyta</taxon>
        <taxon>Tracheophyta</taxon>
        <taxon>Spermatophyta</taxon>
        <taxon>Magnoliopsida</taxon>
        <taxon>Liliopsida</taxon>
        <taxon>Poales</taxon>
        <taxon>Poaceae</taxon>
        <taxon>BOP clade</taxon>
        <taxon>Pooideae</taxon>
        <taxon>Triticodae</taxon>
        <taxon>Triticeae</taxon>
        <taxon>Hordeinae</taxon>
        <taxon>Hordeum</taxon>
    </lineage>
</organism>
<keyword evidence="1" id="KW-0812">Transmembrane</keyword>
<protein>
    <submittedName>
        <fullName evidence="2">Uncharacterized protein</fullName>
    </submittedName>
</protein>
<dbReference type="EnsemblPlants" id="HORVU.MOREX.r3.4HG0335900.1">
    <property type="protein sequence ID" value="HORVU.MOREX.r3.4HG0335900.1.CDS1"/>
    <property type="gene ID" value="HORVU.MOREX.r3.4HG0335900"/>
</dbReference>
<keyword evidence="1" id="KW-1133">Transmembrane helix</keyword>
<feature type="transmembrane region" description="Helical" evidence="1">
    <location>
        <begin position="49"/>
        <end position="68"/>
    </location>
</feature>
<evidence type="ECO:0000256" key="1">
    <source>
        <dbReference type="SAM" id="Phobius"/>
    </source>
</evidence>
<reference evidence="2" key="3">
    <citation type="submission" date="2022-01" db="UniProtKB">
        <authorList>
            <consortium name="EnsemblPlants"/>
        </authorList>
    </citation>
    <scope>IDENTIFICATION</scope>
    <source>
        <strain evidence="2">subsp. vulgare</strain>
    </source>
</reference>
<evidence type="ECO:0000313" key="2">
    <source>
        <dbReference type="EnsemblPlants" id="HORVU.MOREX.r3.4HG0335900.1.CDS1"/>
    </source>
</evidence>
<sequence length="85" mass="9791">MLNYACVQSICMYSSGTYQLTNRIKGMYDSDQHRVAKQIKQSSSIAVHVLRALLCYLLLYMIYLSIYISNLSIRLMLLVAFDQSI</sequence>
<dbReference type="Proteomes" id="UP000011116">
    <property type="component" value="Chromosome 4H"/>
</dbReference>
<keyword evidence="1" id="KW-0472">Membrane</keyword>
<proteinExistence type="predicted"/>
<dbReference type="Gramene" id="HORVU.MOREX.r2.4HG0280100.1">
    <property type="protein sequence ID" value="HORVU.MOREX.r2.4HG0280100.1.CDS.1"/>
    <property type="gene ID" value="HORVU.MOREX.r2.4HG0280100"/>
</dbReference>
<dbReference type="AlphaFoldDB" id="A0A8I6WY68"/>
<reference evidence="2" key="2">
    <citation type="submission" date="2020-10" db="EMBL/GenBank/DDBJ databases">
        <authorList>
            <person name="Scholz U."/>
            <person name="Mascher M."/>
            <person name="Fiebig A."/>
        </authorList>
    </citation>
    <scope>NUCLEOTIDE SEQUENCE [LARGE SCALE GENOMIC DNA]</scope>
    <source>
        <strain evidence="2">cv. Morex</strain>
    </source>
</reference>
<evidence type="ECO:0000313" key="3">
    <source>
        <dbReference type="Proteomes" id="UP000011116"/>
    </source>
</evidence>
<dbReference type="Gramene" id="HORVU.MOREX.r3.4HG0335900.1">
    <property type="protein sequence ID" value="HORVU.MOREX.r3.4HG0335900.1.CDS1"/>
    <property type="gene ID" value="HORVU.MOREX.r3.4HG0335900"/>
</dbReference>
<accession>A0A8I6WY68</accession>
<reference evidence="3" key="1">
    <citation type="journal article" date="2012" name="Nature">
        <title>A physical, genetic and functional sequence assembly of the barley genome.</title>
        <authorList>
            <consortium name="The International Barley Genome Sequencing Consortium"/>
            <person name="Mayer K.F."/>
            <person name="Waugh R."/>
            <person name="Brown J.W."/>
            <person name="Schulman A."/>
            <person name="Langridge P."/>
            <person name="Platzer M."/>
            <person name="Fincher G.B."/>
            <person name="Muehlbauer G.J."/>
            <person name="Sato K."/>
            <person name="Close T.J."/>
            <person name="Wise R.P."/>
            <person name="Stein N."/>
        </authorList>
    </citation>
    <scope>NUCLEOTIDE SEQUENCE [LARGE SCALE GENOMIC DNA]</scope>
    <source>
        <strain evidence="3">cv. Morex</strain>
    </source>
</reference>